<dbReference type="EMBL" id="BGZK01000399">
    <property type="protein sequence ID" value="GBP41441.1"/>
    <property type="molecule type" value="Genomic_DNA"/>
</dbReference>
<accession>A0A4C1VRZ9</accession>
<gene>
    <name evidence="1" type="ORF">EVAR_36197_1</name>
</gene>
<dbReference type="Proteomes" id="UP000299102">
    <property type="component" value="Unassembled WGS sequence"/>
</dbReference>
<keyword evidence="2" id="KW-1185">Reference proteome</keyword>
<evidence type="ECO:0000313" key="2">
    <source>
        <dbReference type="Proteomes" id="UP000299102"/>
    </source>
</evidence>
<name>A0A4C1VRZ9_EUMVA</name>
<proteinExistence type="predicted"/>
<reference evidence="1 2" key="1">
    <citation type="journal article" date="2019" name="Commun. Biol.">
        <title>The bagworm genome reveals a unique fibroin gene that provides high tensile strength.</title>
        <authorList>
            <person name="Kono N."/>
            <person name="Nakamura H."/>
            <person name="Ohtoshi R."/>
            <person name="Tomita M."/>
            <person name="Numata K."/>
            <person name="Arakawa K."/>
        </authorList>
    </citation>
    <scope>NUCLEOTIDE SEQUENCE [LARGE SCALE GENOMIC DNA]</scope>
</reference>
<sequence length="69" mass="7861">MKEKILREREKRDWVGESGRVQWALDARTAGRPVAARAAAETTPVPAIVRAWQAFNALRIFKFAIKEKP</sequence>
<comment type="caution">
    <text evidence="1">The sequence shown here is derived from an EMBL/GenBank/DDBJ whole genome shotgun (WGS) entry which is preliminary data.</text>
</comment>
<evidence type="ECO:0000313" key="1">
    <source>
        <dbReference type="EMBL" id="GBP41441.1"/>
    </source>
</evidence>
<organism evidence="1 2">
    <name type="scientific">Eumeta variegata</name>
    <name type="common">Bagworm moth</name>
    <name type="synonym">Eumeta japonica</name>
    <dbReference type="NCBI Taxonomy" id="151549"/>
    <lineage>
        <taxon>Eukaryota</taxon>
        <taxon>Metazoa</taxon>
        <taxon>Ecdysozoa</taxon>
        <taxon>Arthropoda</taxon>
        <taxon>Hexapoda</taxon>
        <taxon>Insecta</taxon>
        <taxon>Pterygota</taxon>
        <taxon>Neoptera</taxon>
        <taxon>Endopterygota</taxon>
        <taxon>Lepidoptera</taxon>
        <taxon>Glossata</taxon>
        <taxon>Ditrysia</taxon>
        <taxon>Tineoidea</taxon>
        <taxon>Psychidae</taxon>
        <taxon>Oiketicinae</taxon>
        <taxon>Eumeta</taxon>
    </lineage>
</organism>
<dbReference type="AlphaFoldDB" id="A0A4C1VRZ9"/>
<protein>
    <submittedName>
        <fullName evidence="1">Uncharacterized protein</fullName>
    </submittedName>
</protein>